<evidence type="ECO:0008006" key="6">
    <source>
        <dbReference type="Google" id="ProtNLM"/>
    </source>
</evidence>
<keyword evidence="5" id="KW-1185">Reference proteome</keyword>
<sequence>MNPDYSDSQEKLPDLRPGARLLVGMAIGDAFGAGFENKSRFEITLPDDPISCHVTDRYTDDTQMAIGVTELLVSAKPFTEENLADSLLIAYRRDPRSGYSPVTTRMLQDSKNGSEFLQSLSEDEIRERKSDGAAMRALPIGFIPDLDEVIRCATLSARITHGHPDAIAATVGIALICHERYYLKRSFQEIVQNLPEKIPSLTPEGKEYLKRIIDSGWSPEIILCEHAGYGVPYTESLILLGAVISILQNYGDNPYRVLRESILLGGDTDTTAAITLGASCIHPEKDLPVSLMTCLESEPFGKKFLVHLGNQLDLRFPVTIS</sequence>
<dbReference type="GO" id="GO:0046872">
    <property type="term" value="F:metal ion binding"/>
    <property type="evidence" value="ECO:0007669"/>
    <property type="project" value="UniProtKB-KW"/>
</dbReference>
<dbReference type="InterPro" id="IPR005502">
    <property type="entry name" value="Ribosyl_crysJ1"/>
</dbReference>
<dbReference type="InterPro" id="IPR050792">
    <property type="entry name" value="ADP-ribosylglycohydrolase"/>
</dbReference>
<organism evidence="4 5">
    <name type="scientific">Methanospirillum lacunae</name>
    <dbReference type="NCBI Taxonomy" id="668570"/>
    <lineage>
        <taxon>Archaea</taxon>
        <taxon>Methanobacteriati</taxon>
        <taxon>Methanobacteriota</taxon>
        <taxon>Stenosarchaea group</taxon>
        <taxon>Methanomicrobia</taxon>
        <taxon>Methanomicrobiales</taxon>
        <taxon>Methanospirillaceae</taxon>
        <taxon>Methanospirillum</taxon>
    </lineage>
</organism>
<comment type="caution">
    <text evidence="4">The sequence shown here is derived from an EMBL/GenBank/DDBJ whole genome shotgun (WGS) entry which is preliminary data.</text>
</comment>
<feature type="binding site" evidence="3">
    <location>
        <position position="269"/>
    </location>
    <ligand>
        <name>Mg(2+)</name>
        <dbReference type="ChEBI" id="CHEBI:18420"/>
        <label>1</label>
    </ligand>
</feature>
<dbReference type="Gene3D" id="1.10.4080.10">
    <property type="entry name" value="ADP-ribosylation/Crystallin J1"/>
    <property type="match status" value="1"/>
</dbReference>
<evidence type="ECO:0000313" key="4">
    <source>
        <dbReference type="EMBL" id="PWR73002.1"/>
    </source>
</evidence>
<comment type="cofactor">
    <cofactor evidence="3">
        <name>Mg(2+)</name>
        <dbReference type="ChEBI" id="CHEBI:18420"/>
    </cofactor>
    <text evidence="3">Binds 2 magnesium ions per subunit.</text>
</comment>
<evidence type="ECO:0000313" key="5">
    <source>
        <dbReference type="Proteomes" id="UP000245657"/>
    </source>
</evidence>
<dbReference type="Proteomes" id="UP000245657">
    <property type="component" value="Unassembled WGS sequence"/>
</dbReference>
<dbReference type="OrthoDB" id="114878at2157"/>
<keyword evidence="2" id="KW-0378">Hydrolase</keyword>
<dbReference type="Pfam" id="PF03747">
    <property type="entry name" value="ADP_ribosyl_GH"/>
    <property type="match status" value="1"/>
</dbReference>
<dbReference type="PANTHER" id="PTHR16222:SF24">
    <property type="entry name" value="ADP-RIBOSYLHYDROLASE ARH3"/>
    <property type="match status" value="1"/>
</dbReference>
<reference evidence="4 5" key="1">
    <citation type="submission" date="2018-05" db="EMBL/GenBank/DDBJ databases">
        <title>Draft genome of Methanospirillum lacunae Ki8-1.</title>
        <authorList>
            <person name="Dueholm M.S."/>
            <person name="Nielsen P.H."/>
            <person name="Bakmann L.F."/>
            <person name="Otzen D.E."/>
        </authorList>
    </citation>
    <scope>NUCLEOTIDE SEQUENCE [LARGE SCALE GENOMIC DNA]</scope>
    <source>
        <strain evidence="4 5">Ki8-1</strain>
    </source>
</reference>
<comment type="similarity">
    <text evidence="1">Belongs to the ADP-ribosylglycohydrolase family.</text>
</comment>
<dbReference type="EMBL" id="QGMY01000005">
    <property type="protein sequence ID" value="PWR73002.1"/>
    <property type="molecule type" value="Genomic_DNA"/>
</dbReference>
<dbReference type="GO" id="GO:0016787">
    <property type="term" value="F:hydrolase activity"/>
    <property type="evidence" value="ECO:0007669"/>
    <property type="project" value="UniProtKB-KW"/>
</dbReference>
<dbReference type="AlphaFoldDB" id="A0A2V2MYJ0"/>
<feature type="binding site" evidence="3">
    <location>
        <position position="267"/>
    </location>
    <ligand>
        <name>Mg(2+)</name>
        <dbReference type="ChEBI" id="CHEBI:18420"/>
        <label>1</label>
    </ligand>
</feature>
<feature type="binding site" evidence="3">
    <location>
        <position position="60"/>
    </location>
    <ligand>
        <name>Mg(2+)</name>
        <dbReference type="ChEBI" id="CHEBI:18420"/>
        <label>1</label>
    </ligand>
</feature>
<gene>
    <name evidence="4" type="ORF">DK846_05855</name>
</gene>
<keyword evidence="3" id="KW-0479">Metal-binding</keyword>
<evidence type="ECO:0000256" key="1">
    <source>
        <dbReference type="ARBA" id="ARBA00010702"/>
    </source>
</evidence>
<accession>A0A2V2MYJ0</accession>
<feature type="binding site" evidence="3">
    <location>
        <position position="270"/>
    </location>
    <ligand>
        <name>Mg(2+)</name>
        <dbReference type="ChEBI" id="CHEBI:18420"/>
        <label>1</label>
    </ligand>
</feature>
<dbReference type="RefSeq" id="WP_109968007.1">
    <property type="nucleotide sequence ID" value="NZ_CP176093.1"/>
</dbReference>
<feature type="binding site" evidence="3">
    <location>
        <position position="61"/>
    </location>
    <ligand>
        <name>Mg(2+)</name>
        <dbReference type="ChEBI" id="CHEBI:18420"/>
        <label>1</label>
    </ligand>
</feature>
<evidence type="ECO:0000256" key="3">
    <source>
        <dbReference type="PIRSR" id="PIRSR605502-1"/>
    </source>
</evidence>
<dbReference type="GeneID" id="97548935"/>
<evidence type="ECO:0000256" key="2">
    <source>
        <dbReference type="ARBA" id="ARBA00022801"/>
    </source>
</evidence>
<dbReference type="SUPFAM" id="SSF101478">
    <property type="entry name" value="ADP-ribosylglycohydrolase"/>
    <property type="match status" value="1"/>
</dbReference>
<proteinExistence type="inferred from homology"/>
<protein>
    <recommendedName>
        <fullName evidence="6">ADP-ribosylglycohydrolase family protein</fullName>
    </recommendedName>
</protein>
<dbReference type="PANTHER" id="PTHR16222">
    <property type="entry name" value="ADP-RIBOSYLGLYCOHYDROLASE"/>
    <property type="match status" value="1"/>
</dbReference>
<dbReference type="InterPro" id="IPR036705">
    <property type="entry name" value="Ribosyl_crysJ1_sf"/>
</dbReference>
<feature type="binding site" evidence="3">
    <location>
        <position position="59"/>
    </location>
    <ligand>
        <name>Mg(2+)</name>
        <dbReference type="ChEBI" id="CHEBI:18420"/>
        <label>1</label>
    </ligand>
</feature>
<keyword evidence="3" id="KW-0460">Magnesium</keyword>
<name>A0A2V2MYJ0_9EURY</name>